<organism evidence="8 9">
    <name type="scientific">Arthrobacter ulcerisalmonis</name>
    <dbReference type="NCBI Taxonomy" id="2483813"/>
    <lineage>
        <taxon>Bacteria</taxon>
        <taxon>Bacillati</taxon>
        <taxon>Actinomycetota</taxon>
        <taxon>Actinomycetes</taxon>
        <taxon>Micrococcales</taxon>
        <taxon>Micrococcaceae</taxon>
        <taxon>Arthrobacter</taxon>
    </lineage>
</organism>
<dbReference type="GO" id="GO:0003677">
    <property type="term" value="F:DNA binding"/>
    <property type="evidence" value="ECO:0007669"/>
    <property type="project" value="UniProtKB-KW"/>
</dbReference>
<dbReference type="CDD" id="cd06170">
    <property type="entry name" value="LuxR_C_like"/>
    <property type="match status" value="1"/>
</dbReference>
<dbReference type="InterPro" id="IPR058245">
    <property type="entry name" value="NreC/VraR/RcsB-like_REC"/>
</dbReference>
<evidence type="ECO:0000256" key="2">
    <source>
        <dbReference type="ARBA" id="ARBA00023015"/>
    </source>
</evidence>
<dbReference type="GO" id="GO:0006355">
    <property type="term" value="P:regulation of DNA-templated transcription"/>
    <property type="evidence" value="ECO:0007669"/>
    <property type="project" value="InterPro"/>
</dbReference>
<dbReference type="EMBL" id="UXAU01000009">
    <property type="protein sequence ID" value="VDC18732.1"/>
    <property type="molecule type" value="Genomic_DNA"/>
</dbReference>
<gene>
    <name evidence="8" type="primary">liaR_3</name>
    <name evidence="8" type="ORF">PSET11_00496</name>
</gene>
<dbReference type="InterPro" id="IPR000792">
    <property type="entry name" value="Tscrpt_reg_LuxR_C"/>
</dbReference>
<evidence type="ECO:0000259" key="6">
    <source>
        <dbReference type="PROSITE" id="PS50043"/>
    </source>
</evidence>
<dbReference type="PANTHER" id="PTHR43214">
    <property type="entry name" value="TWO-COMPONENT RESPONSE REGULATOR"/>
    <property type="match status" value="1"/>
</dbReference>
<evidence type="ECO:0000256" key="3">
    <source>
        <dbReference type="ARBA" id="ARBA00023125"/>
    </source>
</evidence>
<dbReference type="Pfam" id="PF00196">
    <property type="entry name" value="GerE"/>
    <property type="match status" value="1"/>
</dbReference>
<dbReference type="Gene3D" id="3.40.50.2300">
    <property type="match status" value="1"/>
</dbReference>
<evidence type="ECO:0000256" key="5">
    <source>
        <dbReference type="PROSITE-ProRule" id="PRU00169"/>
    </source>
</evidence>
<dbReference type="InterPro" id="IPR011006">
    <property type="entry name" value="CheY-like_superfamily"/>
</dbReference>
<name>A0A3P5WBW4_9MICC</name>
<evidence type="ECO:0000256" key="4">
    <source>
        <dbReference type="ARBA" id="ARBA00023163"/>
    </source>
</evidence>
<dbReference type="SMART" id="SM00448">
    <property type="entry name" value="REC"/>
    <property type="match status" value="1"/>
</dbReference>
<accession>A0A3P5WBW4</accession>
<dbReference type="SUPFAM" id="SSF52172">
    <property type="entry name" value="CheY-like"/>
    <property type="match status" value="1"/>
</dbReference>
<evidence type="ECO:0000259" key="7">
    <source>
        <dbReference type="PROSITE" id="PS50110"/>
    </source>
</evidence>
<dbReference type="SMART" id="SM00421">
    <property type="entry name" value="HTH_LUXR"/>
    <property type="match status" value="1"/>
</dbReference>
<dbReference type="PRINTS" id="PR00038">
    <property type="entry name" value="HTHLUXR"/>
</dbReference>
<evidence type="ECO:0000256" key="1">
    <source>
        <dbReference type="ARBA" id="ARBA00022553"/>
    </source>
</evidence>
<dbReference type="Proteomes" id="UP000280861">
    <property type="component" value="Unassembled WGS sequence"/>
</dbReference>
<dbReference type="PROSITE" id="PS50110">
    <property type="entry name" value="RESPONSE_REGULATORY"/>
    <property type="match status" value="1"/>
</dbReference>
<evidence type="ECO:0000313" key="9">
    <source>
        <dbReference type="Proteomes" id="UP000280861"/>
    </source>
</evidence>
<keyword evidence="3" id="KW-0238">DNA-binding</keyword>
<keyword evidence="9" id="KW-1185">Reference proteome</keyword>
<sequence>MQTAEAAERKCFTWFPQSMDKKAVLPSIFCRYSSEQLRKSPFRVAYSRGVDEQSGRDIQVLVVEDQALMSQALAMFVDAGHGMRCVGIAEDGAAAVRMTAELQPDVVLMDMQLPVMDGVEATRRIAAAQHVPAIVAVTTFATEEYLLPAFRAGVQGFIVKDSRPHEVAAAVVQAFEGSMPVSPQVSRALVQLAVTQPDRSADAKELPEPLTPREREVLACLGQGMSNQEIAAELFVTEATVKAHVGRLMAKFGVDNRVKLVVNGVRLGLLTL</sequence>
<dbReference type="CDD" id="cd17535">
    <property type="entry name" value="REC_NarL-like"/>
    <property type="match status" value="1"/>
</dbReference>
<dbReference type="SUPFAM" id="SSF46894">
    <property type="entry name" value="C-terminal effector domain of the bipartite response regulators"/>
    <property type="match status" value="1"/>
</dbReference>
<feature type="domain" description="HTH luxR-type" evidence="6">
    <location>
        <begin position="203"/>
        <end position="268"/>
    </location>
</feature>
<feature type="domain" description="Response regulatory" evidence="7">
    <location>
        <begin position="59"/>
        <end position="175"/>
    </location>
</feature>
<dbReference type="GO" id="GO:0000160">
    <property type="term" value="P:phosphorelay signal transduction system"/>
    <property type="evidence" value="ECO:0007669"/>
    <property type="project" value="InterPro"/>
</dbReference>
<protein>
    <submittedName>
        <fullName evidence="8">Transcriptional regulatory protein LiaR</fullName>
    </submittedName>
</protein>
<dbReference type="PROSITE" id="PS00622">
    <property type="entry name" value="HTH_LUXR_1"/>
    <property type="match status" value="1"/>
</dbReference>
<keyword evidence="4" id="KW-0804">Transcription</keyword>
<dbReference type="PANTHER" id="PTHR43214:SF24">
    <property type="entry name" value="TRANSCRIPTIONAL REGULATORY PROTEIN NARL-RELATED"/>
    <property type="match status" value="1"/>
</dbReference>
<proteinExistence type="predicted"/>
<dbReference type="InterPro" id="IPR001789">
    <property type="entry name" value="Sig_transdc_resp-reg_receiver"/>
</dbReference>
<dbReference type="InterPro" id="IPR039420">
    <property type="entry name" value="WalR-like"/>
</dbReference>
<dbReference type="AlphaFoldDB" id="A0A3P5WBW4"/>
<feature type="modified residue" description="4-aspartylphosphate" evidence="5">
    <location>
        <position position="110"/>
    </location>
</feature>
<reference evidence="8 9" key="1">
    <citation type="submission" date="2018-11" db="EMBL/GenBank/DDBJ databases">
        <authorList>
            <person name="Criscuolo A."/>
        </authorList>
    </citation>
    <scope>NUCLEOTIDE SEQUENCE [LARGE SCALE GENOMIC DNA]</scope>
    <source>
        <strain evidence="8">AT11b</strain>
    </source>
</reference>
<keyword evidence="2" id="KW-0805">Transcription regulation</keyword>
<dbReference type="PROSITE" id="PS50043">
    <property type="entry name" value="HTH_LUXR_2"/>
    <property type="match status" value="1"/>
</dbReference>
<dbReference type="InterPro" id="IPR016032">
    <property type="entry name" value="Sig_transdc_resp-reg_C-effctor"/>
</dbReference>
<evidence type="ECO:0000313" key="8">
    <source>
        <dbReference type="EMBL" id="VDC18732.1"/>
    </source>
</evidence>
<keyword evidence="1 5" id="KW-0597">Phosphoprotein</keyword>
<dbReference type="Pfam" id="PF00072">
    <property type="entry name" value="Response_reg"/>
    <property type="match status" value="1"/>
</dbReference>